<evidence type="ECO:0000256" key="1">
    <source>
        <dbReference type="SAM" id="MobiDB-lite"/>
    </source>
</evidence>
<dbReference type="Pfam" id="PF09723">
    <property type="entry name" value="Zn_ribbon_8"/>
    <property type="match status" value="1"/>
</dbReference>
<evidence type="ECO:0000259" key="2">
    <source>
        <dbReference type="SMART" id="SM00834"/>
    </source>
</evidence>
<dbReference type="NCBIfam" id="TIGR02605">
    <property type="entry name" value="CxxC_CxxC_SSSS"/>
    <property type="match status" value="1"/>
</dbReference>
<feature type="compositionally biased region" description="Gly residues" evidence="1">
    <location>
        <begin position="61"/>
        <end position="74"/>
    </location>
</feature>
<feature type="region of interest" description="Disordered" evidence="1">
    <location>
        <begin position="44"/>
        <end position="82"/>
    </location>
</feature>
<dbReference type="InterPro" id="IPR013429">
    <property type="entry name" value="Regulatory_FmdB_Zinc_ribbon"/>
</dbReference>
<proteinExistence type="predicted"/>
<dbReference type="RefSeq" id="WP_341473977.1">
    <property type="nucleotide sequence ID" value="NZ_WHYR01000040.1"/>
</dbReference>
<feature type="domain" description="Putative regulatory protein FmdB zinc ribbon" evidence="2">
    <location>
        <begin position="1"/>
        <end position="43"/>
    </location>
</feature>
<dbReference type="AlphaFoldDB" id="A0A6N7IVK1"/>
<comment type="caution">
    <text evidence="3">The sequence shown here is derived from an EMBL/GenBank/DDBJ whole genome shotgun (WGS) entry which is preliminary data.</text>
</comment>
<organism evidence="3 4">
    <name type="scientific">Desulfofundulus thermobenzoicus</name>
    <dbReference type="NCBI Taxonomy" id="29376"/>
    <lineage>
        <taxon>Bacteria</taxon>
        <taxon>Bacillati</taxon>
        <taxon>Bacillota</taxon>
        <taxon>Clostridia</taxon>
        <taxon>Eubacteriales</taxon>
        <taxon>Peptococcaceae</taxon>
        <taxon>Desulfofundulus</taxon>
    </lineage>
</organism>
<reference evidence="3 4" key="1">
    <citation type="submission" date="2019-10" db="EMBL/GenBank/DDBJ databases">
        <title>Comparative genomics of sulfur disproportionating microorganisms.</title>
        <authorList>
            <person name="Ward L.M."/>
            <person name="Bertran E."/>
            <person name="Johnston D."/>
        </authorList>
    </citation>
    <scope>NUCLEOTIDE SEQUENCE [LARGE SCALE GENOMIC DNA]</scope>
    <source>
        <strain evidence="3 4">DSM 14055</strain>
    </source>
</reference>
<sequence>MPIYEFRCLNCGHRFERLCSMGEKGEGQVCPACRSTGAQRVMSSFASPGKRDAGSSAGTGNSTGGSGGCAGCAGGSCTTCGH</sequence>
<dbReference type="EMBL" id="WHYR01000040">
    <property type="protein sequence ID" value="MQL53168.1"/>
    <property type="molecule type" value="Genomic_DNA"/>
</dbReference>
<keyword evidence="4" id="KW-1185">Reference proteome</keyword>
<evidence type="ECO:0000313" key="3">
    <source>
        <dbReference type="EMBL" id="MQL53168.1"/>
    </source>
</evidence>
<protein>
    <submittedName>
        <fullName evidence="3">Zinc ribbon domain-containing protein</fullName>
    </submittedName>
</protein>
<accession>A0A6N7IVK1</accession>
<dbReference type="SMART" id="SM00834">
    <property type="entry name" value="CxxC_CXXC_SSSS"/>
    <property type="match status" value="1"/>
</dbReference>
<evidence type="ECO:0000313" key="4">
    <source>
        <dbReference type="Proteomes" id="UP000441717"/>
    </source>
</evidence>
<name>A0A6N7IVK1_9FIRM</name>
<dbReference type="SUPFAM" id="SSF57850">
    <property type="entry name" value="RING/U-box"/>
    <property type="match status" value="1"/>
</dbReference>
<dbReference type="Proteomes" id="UP000441717">
    <property type="component" value="Unassembled WGS sequence"/>
</dbReference>
<gene>
    <name evidence="3" type="ORF">GFC01_13055</name>
</gene>